<evidence type="ECO:0000313" key="3">
    <source>
        <dbReference type="Proteomes" id="UP000193144"/>
    </source>
</evidence>
<dbReference type="Proteomes" id="UP000193144">
    <property type="component" value="Unassembled WGS sequence"/>
</dbReference>
<name>A0A1Y1YWB6_9PLEO</name>
<dbReference type="EMBL" id="MCFA01000163">
    <property type="protein sequence ID" value="ORY01997.1"/>
    <property type="molecule type" value="Genomic_DNA"/>
</dbReference>
<feature type="transmembrane region" description="Helical" evidence="1">
    <location>
        <begin position="61"/>
        <end position="82"/>
    </location>
</feature>
<keyword evidence="1" id="KW-0472">Membrane</keyword>
<protein>
    <submittedName>
        <fullName evidence="2">Uncharacterized protein</fullName>
    </submittedName>
</protein>
<proteinExistence type="predicted"/>
<sequence length="153" mass="17440">MAFVPMPPKWSYREALGHVNGTTHMAWHFGMPLNMTVGPPMATWNNWDHFMPVMDHNSILLYRYSVVLLVVGFATPIAITFLSKLPFVSTLFEKLTPYLVCPSSIASYHNCSLPWQLGNPRMMGQVLYIIGFIILNIILSSVGYRLQWPMTHP</sequence>
<accession>A0A1Y1YWB6</accession>
<reference evidence="2 3" key="1">
    <citation type="submission" date="2016-07" db="EMBL/GenBank/DDBJ databases">
        <title>Pervasive Adenine N6-methylation of Active Genes in Fungi.</title>
        <authorList>
            <consortium name="DOE Joint Genome Institute"/>
            <person name="Mondo S.J."/>
            <person name="Dannebaum R.O."/>
            <person name="Kuo R.C."/>
            <person name="Labutti K."/>
            <person name="Haridas S."/>
            <person name="Kuo A."/>
            <person name="Salamov A."/>
            <person name="Ahrendt S.R."/>
            <person name="Lipzen A."/>
            <person name="Sullivan W."/>
            <person name="Andreopoulos W.B."/>
            <person name="Clum A."/>
            <person name="Lindquist E."/>
            <person name="Daum C."/>
            <person name="Ramamoorthy G.K."/>
            <person name="Gryganskyi A."/>
            <person name="Culley D."/>
            <person name="Magnuson J.K."/>
            <person name="James T.Y."/>
            <person name="O'Malley M.A."/>
            <person name="Stajich J.E."/>
            <person name="Spatafora J.W."/>
            <person name="Visel A."/>
            <person name="Grigoriev I.V."/>
        </authorList>
    </citation>
    <scope>NUCLEOTIDE SEQUENCE [LARGE SCALE GENOMIC DNA]</scope>
    <source>
        <strain evidence="2 3">CBS 115471</strain>
    </source>
</reference>
<dbReference type="STRING" id="1231657.A0A1Y1YWB6"/>
<gene>
    <name evidence="2" type="ORF">BCR34DRAFT_605742</name>
</gene>
<feature type="transmembrane region" description="Helical" evidence="1">
    <location>
        <begin position="126"/>
        <end position="146"/>
    </location>
</feature>
<keyword evidence="3" id="KW-1185">Reference proteome</keyword>
<keyword evidence="1" id="KW-0812">Transmembrane</keyword>
<dbReference type="AlphaFoldDB" id="A0A1Y1YWB6"/>
<keyword evidence="1" id="KW-1133">Transmembrane helix</keyword>
<evidence type="ECO:0000313" key="2">
    <source>
        <dbReference type="EMBL" id="ORY01997.1"/>
    </source>
</evidence>
<evidence type="ECO:0000256" key="1">
    <source>
        <dbReference type="SAM" id="Phobius"/>
    </source>
</evidence>
<dbReference type="OrthoDB" id="167398at2759"/>
<comment type="caution">
    <text evidence="2">The sequence shown here is derived from an EMBL/GenBank/DDBJ whole genome shotgun (WGS) entry which is preliminary data.</text>
</comment>
<organism evidence="2 3">
    <name type="scientific">Clohesyomyces aquaticus</name>
    <dbReference type="NCBI Taxonomy" id="1231657"/>
    <lineage>
        <taxon>Eukaryota</taxon>
        <taxon>Fungi</taxon>
        <taxon>Dikarya</taxon>
        <taxon>Ascomycota</taxon>
        <taxon>Pezizomycotina</taxon>
        <taxon>Dothideomycetes</taxon>
        <taxon>Pleosporomycetidae</taxon>
        <taxon>Pleosporales</taxon>
        <taxon>Lindgomycetaceae</taxon>
        <taxon>Clohesyomyces</taxon>
    </lineage>
</organism>